<dbReference type="SMART" id="SM00355">
    <property type="entry name" value="ZnF_C2H2"/>
    <property type="match status" value="5"/>
</dbReference>
<evidence type="ECO:0000313" key="5">
    <source>
        <dbReference type="Proteomes" id="UP001161247"/>
    </source>
</evidence>
<proteinExistence type="predicted"/>
<evidence type="ECO:0000259" key="3">
    <source>
        <dbReference type="SMART" id="SM00451"/>
    </source>
</evidence>
<feature type="compositionally biased region" description="Pro residues" evidence="1">
    <location>
        <begin position="10"/>
        <end position="20"/>
    </location>
</feature>
<feature type="domain" description="C2H2-type" evidence="2">
    <location>
        <begin position="262"/>
        <end position="286"/>
    </location>
</feature>
<feature type="domain" description="U1-type" evidence="3">
    <location>
        <begin position="259"/>
        <end position="293"/>
    </location>
</feature>
<evidence type="ECO:0000259" key="2">
    <source>
        <dbReference type="SMART" id="SM00355"/>
    </source>
</evidence>
<feature type="compositionally biased region" description="Polar residues" evidence="1">
    <location>
        <begin position="24"/>
        <end position="35"/>
    </location>
</feature>
<dbReference type="InterPro" id="IPR013087">
    <property type="entry name" value="Znf_C2H2_type"/>
</dbReference>
<dbReference type="PANTHER" id="PTHR47487">
    <property type="entry name" value="OS06G0651300 PROTEIN-RELATED"/>
    <property type="match status" value="1"/>
</dbReference>
<evidence type="ECO:0000256" key="1">
    <source>
        <dbReference type="SAM" id="MobiDB-lite"/>
    </source>
</evidence>
<feature type="domain" description="U1-type" evidence="3">
    <location>
        <begin position="722"/>
        <end position="756"/>
    </location>
</feature>
<accession>A0AAV1CTN3</accession>
<feature type="domain" description="C2H2-type" evidence="2">
    <location>
        <begin position="725"/>
        <end position="749"/>
    </location>
</feature>
<dbReference type="SUPFAM" id="SSF57667">
    <property type="entry name" value="beta-beta-alpha zinc fingers"/>
    <property type="match status" value="5"/>
</dbReference>
<feature type="domain" description="U1-type" evidence="3">
    <location>
        <begin position="381"/>
        <end position="415"/>
    </location>
</feature>
<feature type="compositionally biased region" description="Polar residues" evidence="1">
    <location>
        <begin position="334"/>
        <end position="346"/>
    </location>
</feature>
<feature type="domain" description="U1-type" evidence="3">
    <location>
        <begin position="865"/>
        <end position="899"/>
    </location>
</feature>
<dbReference type="InterPro" id="IPR036236">
    <property type="entry name" value="Znf_C2H2_sf"/>
</dbReference>
<dbReference type="GO" id="GO:0003676">
    <property type="term" value="F:nucleic acid binding"/>
    <property type="evidence" value="ECO:0007669"/>
    <property type="project" value="InterPro"/>
</dbReference>
<evidence type="ECO:0000313" key="4">
    <source>
        <dbReference type="EMBL" id="CAI9098797.1"/>
    </source>
</evidence>
<feature type="domain" description="C2H2-type" evidence="2">
    <location>
        <begin position="384"/>
        <end position="408"/>
    </location>
</feature>
<dbReference type="GO" id="GO:0008270">
    <property type="term" value="F:zinc ion binding"/>
    <property type="evidence" value="ECO:0007669"/>
    <property type="project" value="InterPro"/>
</dbReference>
<dbReference type="AlphaFoldDB" id="A0AAV1CTN3"/>
<dbReference type="SMART" id="SM00451">
    <property type="entry name" value="ZnF_U1"/>
    <property type="match status" value="5"/>
</dbReference>
<keyword evidence="5" id="KW-1185">Reference proteome</keyword>
<dbReference type="Pfam" id="PF12874">
    <property type="entry name" value="zf-met"/>
    <property type="match status" value="5"/>
</dbReference>
<gene>
    <name evidence="4" type="ORF">OLC1_LOCUS8929</name>
</gene>
<feature type="region of interest" description="Disordered" evidence="1">
    <location>
        <begin position="881"/>
        <end position="901"/>
    </location>
</feature>
<feature type="domain" description="U1-type" evidence="3">
    <location>
        <begin position="597"/>
        <end position="631"/>
    </location>
</feature>
<protein>
    <submittedName>
        <fullName evidence="4">OLC1v1035504C1</fullName>
    </submittedName>
</protein>
<reference evidence="4" key="1">
    <citation type="submission" date="2023-03" db="EMBL/GenBank/DDBJ databases">
        <authorList>
            <person name="Julca I."/>
        </authorList>
    </citation>
    <scope>NUCLEOTIDE SEQUENCE</scope>
</reference>
<dbReference type="EMBL" id="OX459120">
    <property type="protein sequence ID" value="CAI9098797.1"/>
    <property type="molecule type" value="Genomic_DNA"/>
</dbReference>
<dbReference type="Proteomes" id="UP001161247">
    <property type="component" value="Chromosome 3"/>
</dbReference>
<dbReference type="Gene3D" id="3.30.160.60">
    <property type="entry name" value="Classic Zinc Finger"/>
    <property type="match status" value="5"/>
</dbReference>
<sequence length="901" mass="99768">MAFQYTTADEPPPPPPPPPYWNGQHHQSLPQSSYSCFAGQPSGADYRIPSFGLGVDYISQGMGHTSGYRGQGHSWINENFQISKIVREEIQRAIEKERIRDEIIAGEIARRRILEAEVREELRMERELALRVKEGSTTDKVPYPVDTGIPLAPRGNPFLQEAKGLTLEERIAMYVEERLRMRARLEAQGFDAVPFQPIRTINPKVEAAVSSLSESGRQKEKIVFLVKPGANPSVAKSKAVSPSEESANLLLRVGNRKGNGSWSCEICGVSTTSERVLNEHIQGKKHKAALQGKRNGCYIGLGVLPNNNLKSMIEVTPVLNPAQELKSGGEVPQIGQSEPSSLHNVSSKCLDENSVSVMAKNRKLKEKIPQKAPNKQKEKDNFMFWCAMCQVGADHEKVMEEHRNSKKHAKALQKAGDNDQAILIPHIIGSVGKNGSKEATEGDNQAFNNVNCTTREDHVESKDLDASEKVKQEIETEHFGEDPTLGFRETSIQNQSQSQCPEPDNCYWRSWPSRVSLATEENSWEMIHKNRRYAGQRDVYHYDQLQEQLNAQFARPQISRDQGVKPGVDVSRTKSKVVPPAEESVNQLLSVGNSEGNEVWSCKICGVSTTSDRVLIEHIQGKKHKAALDGKKKGFNIRLGVLSNNDLMPVMEVSHVSISEQELISGEEDPQIGQSDPSSLCILSTKCLDENSTSIMQGDAKNKKPEDKILQTSLNELKKKNNFTFWCEMCQVGSDHEKVMEGHWKGKKHLKSLQKATGQAILIPQILGTQGEHGSNGATKRDNQASDNVDGTTKVEHVKSTVLNGHEDVKQEVETSISGEGPTWGCREAIVKPEADISETKRKVASPAAESTENQLSVIGNAEGNRVWSCEICGITTTSERGLIEHNQGKKHKSKEAACDK</sequence>
<name>A0AAV1CTN3_OLDCO</name>
<feature type="region of interest" description="Disordered" evidence="1">
    <location>
        <begin position="1"/>
        <end position="36"/>
    </location>
</feature>
<feature type="region of interest" description="Disordered" evidence="1">
    <location>
        <begin position="326"/>
        <end position="346"/>
    </location>
</feature>
<dbReference type="PANTHER" id="PTHR47487:SF8">
    <property type="entry name" value="OS08G0270900 PROTEIN"/>
    <property type="match status" value="1"/>
</dbReference>
<feature type="domain" description="C2H2-type" evidence="2">
    <location>
        <begin position="868"/>
        <end position="892"/>
    </location>
</feature>
<dbReference type="InterPro" id="IPR003604">
    <property type="entry name" value="Matrin/U1-like-C_Znf_C2H2"/>
</dbReference>
<feature type="region of interest" description="Disordered" evidence="1">
    <location>
        <begin position="770"/>
        <end position="790"/>
    </location>
</feature>
<organism evidence="4 5">
    <name type="scientific">Oldenlandia corymbosa var. corymbosa</name>
    <dbReference type="NCBI Taxonomy" id="529605"/>
    <lineage>
        <taxon>Eukaryota</taxon>
        <taxon>Viridiplantae</taxon>
        <taxon>Streptophyta</taxon>
        <taxon>Embryophyta</taxon>
        <taxon>Tracheophyta</taxon>
        <taxon>Spermatophyta</taxon>
        <taxon>Magnoliopsida</taxon>
        <taxon>eudicotyledons</taxon>
        <taxon>Gunneridae</taxon>
        <taxon>Pentapetalae</taxon>
        <taxon>asterids</taxon>
        <taxon>lamiids</taxon>
        <taxon>Gentianales</taxon>
        <taxon>Rubiaceae</taxon>
        <taxon>Rubioideae</taxon>
        <taxon>Spermacoceae</taxon>
        <taxon>Hedyotis-Oldenlandia complex</taxon>
        <taxon>Oldenlandia</taxon>
    </lineage>
</organism>
<feature type="domain" description="C2H2-type" evidence="2">
    <location>
        <begin position="600"/>
        <end position="624"/>
    </location>
</feature>